<name>A0A7W8GFJ8_9DEIO</name>
<dbReference type="EMBL" id="JACHFN010000006">
    <property type="protein sequence ID" value="MBB5234419.1"/>
    <property type="molecule type" value="Genomic_DNA"/>
</dbReference>
<comment type="caution">
    <text evidence="9">The sequence shown here is derived from an EMBL/GenBank/DDBJ whole genome shotgun (WGS) entry which is preliminary data.</text>
</comment>
<sequence>MSSHPTDAASADAILAQLRLLVTLTGPSGSEEDVIRAVFRAASGLADRVEVDAFGNVVAVREAAAPGARRLILAAHLDEIGFRVRQVTPGGFLRLEKVGGSDDRILPAQRVWIRTSQERLLGVIGTKSAHLLADADRSRVVPYAELYVDIGARTADEVAGMDVRVGDPVGFVGELTELGRGSGRYTAHALDDRAGCAVLLALLERYRDTPPPVTLVVAFTVQEEVGLRGAQAVAQANGADVALALDMTAADDTPELAGAHLRLGAGPAIKVMDFSTLAHPAVRRGLEAAAGARGVAVQHELLKGIGTDAGALQHAGRGIPAGAVSVANRSTHSPVEVLDLADLVGALELLHGFVEGLPDLDLRFVDLDGE</sequence>
<dbReference type="RefSeq" id="WP_184028223.1">
    <property type="nucleotide sequence ID" value="NZ_JACHFN010000006.1"/>
</dbReference>
<dbReference type="GO" id="GO:0006508">
    <property type="term" value="P:proteolysis"/>
    <property type="evidence" value="ECO:0007669"/>
    <property type="project" value="UniProtKB-KW"/>
</dbReference>
<organism evidence="9 10">
    <name type="scientific">Deinococcus budaensis</name>
    <dbReference type="NCBI Taxonomy" id="1665626"/>
    <lineage>
        <taxon>Bacteria</taxon>
        <taxon>Thermotogati</taxon>
        <taxon>Deinococcota</taxon>
        <taxon>Deinococci</taxon>
        <taxon>Deinococcales</taxon>
        <taxon>Deinococcaceae</taxon>
        <taxon>Deinococcus</taxon>
    </lineage>
</organism>
<evidence type="ECO:0000256" key="8">
    <source>
        <dbReference type="PIRSR" id="PIRSR001123-2"/>
    </source>
</evidence>
<feature type="binding site" evidence="8">
    <location>
        <position position="191"/>
    </location>
    <ligand>
        <name>Zn(2+)</name>
        <dbReference type="ChEBI" id="CHEBI:29105"/>
        <label>2</label>
    </ligand>
</feature>
<dbReference type="PANTHER" id="PTHR32481">
    <property type="entry name" value="AMINOPEPTIDASE"/>
    <property type="match status" value="1"/>
</dbReference>
<dbReference type="GO" id="GO:0046872">
    <property type="term" value="F:metal ion binding"/>
    <property type="evidence" value="ECO:0007669"/>
    <property type="project" value="UniProtKB-UniRule"/>
</dbReference>
<dbReference type="InterPro" id="IPR008007">
    <property type="entry name" value="Peptidase_M42"/>
</dbReference>
<evidence type="ECO:0000256" key="7">
    <source>
        <dbReference type="PIRSR" id="PIRSR001123-1"/>
    </source>
</evidence>
<dbReference type="GO" id="GO:0004177">
    <property type="term" value="F:aminopeptidase activity"/>
    <property type="evidence" value="ECO:0007669"/>
    <property type="project" value="UniProtKB-UniRule"/>
</dbReference>
<feature type="binding site" evidence="8">
    <location>
        <position position="76"/>
    </location>
    <ligand>
        <name>Zn(2+)</name>
        <dbReference type="ChEBI" id="CHEBI:29105"/>
        <label>1</label>
    </ligand>
</feature>
<evidence type="ECO:0000313" key="9">
    <source>
        <dbReference type="EMBL" id="MBB5234419.1"/>
    </source>
</evidence>
<evidence type="ECO:0000256" key="3">
    <source>
        <dbReference type="ARBA" id="ARBA00022670"/>
    </source>
</evidence>
<dbReference type="InterPro" id="IPR023367">
    <property type="entry name" value="Peptidase_M42_dom2"/>
</dbReference>
<evidence type="ECO:0000256" key="5">
    <source>
        <dbReference type="ARBA" id="ARBA00022801"/>
    </source>
</evidence>
<accession>A0A7W8GFJ8</accession>
<feature type="binding site" evidence="8">
    <location>
        <position position="332"/>
    </location>
    <ligand>
        <name>Zn(2+)</name>
        <dbReference type="ChEBI" id="CHEBI:29105"/>
        <label>2</label>
    </ligand>
</feature>
<feature type="binding site" evidence="8">
    <location>
        <position position="224"/>
    </location>
    <ligand>
        <name>Zn(2+)</name>
        <dbReference type="ChEBI" id="CHEBI:29105"/>
        <label>2</label>
    </ligand>
</feature>
<dbReference type="Pfam" id="PF05343">
    <property type="entry name" value="Peptidase_M42"/>
    <property type="match status" value="1"/>
</dbReference>
<protein>
    <submittedName>
        <fullName evidence="9">Endoglucanase</fullName>
        <ecNumber evidence="9">3.2.1.4</ecNumber>
    </submittedName>
</protein>
<dbReference type="InterPro" id="IPR051464">
    <property type="entry name" value="Peptidase_M42_aminopept"/>
</dbReference>
<comment type="cofactor">
    <cofactor evidence="8">
        <name>a divalent metal cation</name>
        <dbReference type="ChEBI" id="CHEBI:60240"/>
    </cofactor>
    <text evidence="8">Binds 2 divalent metal cations per subunit.</text>
</comment>
<evidence type="ECO:0000313" key="10">
    <source>
        <dbReference type="Proteomes" id="UP000525389"/>
    </source>
</evidence>
<dbReference type="Proteomes" id="UP000525389">
    <property type="component" value="Unassembled WGS sequence"/>
</dbReference>
<feature type="binding site" evidence="8">
    <location>
        <position position="191"/>
    </location>
    <ligand>
        <name>Zn(2+)</name>
        <dbReference type="ChEBI" id="CHEBI:29105"/>
        <label>1</label>
    </ligand>
</feature>
<proteinExistence type="inferred from homology"/>
<evidence type="ECO:0000256" key="2">
    <source>
        <dbReference type="ARBA" id="ARBA00022438"/>
    </source>
</evidence>
<keyword evidence="4 8" id="KW-0479">Metal-binding</keyword>
<dbReference type="PIRSF" id="PIRSF001123">
    <property type="entry name" value="PepA_GA"/>
    <property type="match status" value="1"/>
</dbReference>
<keyword evidence="5 9" id="KW-0378">Hydrolase</keyword>
<evidence type="ECO:0000256" key="4">
    <source>
        <dbReference type="ARBA" id="ARBA00022723"/>
    </source>
</evidence>
<dbReference type="SUPFAM" id="SSF101821">
    <property type="entry name" value="Aminopeptidase/glucanase lid domain"/>
    <property type="match status" value="1"/>
</dbReference>
<feature type="binding site" evidence="8">
    <location>
        <position position="246"/>
    </location>
    <ligand>
        <name>Zn(2+)</name>
        <dbReference type="ChEBI" id="CHEBI:29105"/>
        <label>1</label>
    </ligand>
</feature>
<evidence type="ECO:0000256" key="6">
    <source>
        <dbReference type="PIRNR" id="PIRNR001123"/>
    </source>
</evidence>
<keyword evidence="3" id="KW-0645">Protease</keyword>
<keyword evidence="2" id="KW-0031">Aminopeptidase</keyword>
<dbReference type="Gene3D" id="2.40.30.40">
    <property type="entry name" value="Peptidase M42, domain 2"/>
    <property type="match status" value="1"/>
</dbReference>
<dbReference type="Gene3D" id="3.40.630.10">
    <property type="entry name" value="Zn peptidases"/>
    <property type="match status" value="1"/>
</dbReference>
<dbReference type="EC" id="3.2.1.4" evidence="9"/>
<dbReference type="PANTHER" id="PTHR32481:SF0">
    <property type="entry name" value="AMINOPEPTIDASE YPDE-RELATED"/>
    <property type="match status" value="1"/>
</dbReference>
<dbReference type="GO" id="GO:0008810">
    <property type="term" value="F:cellulase activity"/>
    <property type="evidence" value="ECO:0007669"/>
    <property type="project" value="UniProtKB-EC"/>
</dbReference>
<comment type="similarity">
    <text evidence="1 6">Belongs to the peptidase M42 family.</text>
</comment>
<keyword evidence="10" id="KW-1185">Reference proteome</keyword>
<feature type="active site" description="Proton acceptor" evidence="7">
    <location>
        <position position="223"/>
    </location>
</feature>
<evidence type="ECO:0000256" key="1">
    <source>
        <dbReference type="ARBA" id="ARBA00006272"/>
    </source>
</evidence>
<keyword evidence="9" id="KW-0326">Glycosidase</keyword>
<gene>
    <name evidence="9" type="ORF">HNQ09_001857</name>
</gene>
<reference evidence="9 10" key="1">
    <citation type="submission" date="2020-08" db="EMBL/GenBank/DDBJ databases">
        <title>Genomic Encyclopedia of Type Strains, Phase IV (KMG-IV): sequencing the most valuable type-strain genomes for metagenomic binning, comparative biology and taxonomic classification.</title>
        <authorList>
            <person name="Goeker M."/>
        </authorList>
    </citation>
    <scope>NUCLEOTIDE SEQUENCE [LARGE SCALE GENOMIC DNA]</scope>
    <source>
        <strain evidence="9 10">DSM 101791</strain>
    </source>
</reference>
<dbReference type="SUPFAM" id="SSF53187">
    <property type="entry name" value="Zn-dependent exopeptidases"/>
    <property type="match status" value="1"/>
</dbReference>
<dbReference type="AlphaFoldDB" id="A0A7W8GFJ8"/>